<evidence type="ECO:0000256" key="1">
    <source>
        <dbReference type="SAM" id="Coils"/>
    </source>
</evidence>
<dbReference type="AlphaFoldDB" id="A0A6B3NCX0"/>
<feature type="coiled-coil region" evidence="1">
    <location>
        <begin position="66"/>
        <end position="93"/>
    </location>
</feature>
<keyword evidence="1" id="KW-0175">Coiled coil</keyword>
<gene>
    <name evidence="3" type="ORF">F6J89_05020</name>
</gene>
<organism evidence="3">
    <name type="scientific">Symploca sp. SIO1C4</name>
    <dbReference type="NCBI Taxonomy" id="2607765"/>
    <lineage>
        <taxon>Bacteria</taxon>
        <taxon>Bacillati</taxon>
        <taxon>Cyanobacteriota</taxon>
        <taxon>Cyanophyceae</taxon>
        <taxon>Coleofasciculales</taxon>
        <taxon>Coleofasciculaceae</taxon>
        <taxon>Symploca</taxon>
    </lineage>
</organism>
<name>A0A6B3NCX0_9CYAN</name>
<feature type="transmembrane region" description="Helical" evidence="2">
    <location>
        <begin position="6"/>
        <end position="29"/>
    </location>
</feature>
<reference evidence="3" key="1">
    <citation type="submission" date="2019-11" db="EMBL/GenBank/DDBJ databases">
        <title>Genomic insights into an expanded diversity of filamentous marine cyanobacteria reveals the extraordinary biosynthetic potential of Moorea and Okeania.</title>
        <authorList>
            <person name="Ferreira Leao T."/>
            <person name="Wang M."/>
            <person name="Moss N."/>
            <person name="Da Silva R."/>
            <person name="Sanders J."/>
            <person name="Nurk S."/>
            <person name="Gurevich A."/>
            <person name="Humphrey G."/>
            <person name="Reher R."/>
            <person name="Zhu Q."/>
            <person name="Belda-Ferre P."/>
            <person name="Glukhov E."/>
            <person name="Rex R."/>
            <person name="Dorrestein P.C."/>
            <person name="Knight R."/>
            <person name="Pevzner P."/>
            <person name="Gerwick W.H."/>
            <person name="Gerwick L."/>
        </authorList>
    </citation>
    <scope>NUCLEOTIDE SEQUENCE</scope>
    <source>
        <strain evidence="3">SIO1C4</strain>
    </source>
</reference>
<dbReference type="EMBL" id="JAAHFQ010000063">
    <property type="protein sequence ID" value="NER26998.1"/>
    <property type="molecule type" value="Genomic_DNA"/>
</dbReference>
<keyword evidence="2" id="KW-0472">Membrane</keyword>
<protein>
    <recommendedName>
        <fullName evidence="4">YtxH domain-containing protein</fullName>
    </recommendedName>
</protein>
<proteinExistence type="predicted"/>
<evidence type="ECO:0000256" key="2">
    <source>
        <dbReference type="SAM" id="Phobius"/>
    </source>
</evidence>
<evidence type="ECO:0000313" key="3">
    <source>
        <dbReference type="EMBL" id="NER26998.1"/>
    </source>
</evidence>
<sequence>MSERDGFTGGFLTGAVVGGLVGGVIGALVSSAGRESEQQEQEGSWFNSSLAKAKVVRDRRSQLQAQESIEAARRSLEDKIAQLNTAIDDVRQQLGKVNGNGLEVETNRERILDP</sequence>
<accession>A0A6B3NCX0</accession>
<keyword evidence="2" id="KW-0812">Transmembrane</keyword>
<keyword evidence="2" id="KW-1133">Transmembrane helix</keyword>
<evidence type="ECO:0008006" key="4">
    <source>
        <dbReference type="Google" id="ProtNLM"/>
    </source>
</evidence>
<comment type="caution">
    <text evidence="3">The sequence shown here is derived from an EMBL/GenBank/DDBJ whole genome shotgun (WGS) entry which is preliminary data.</text>
</comment>